<organism evidence="2">
    <name type="scientific">Culex pipiens</name>
    <name type="common">House mosquito</name>
    <dbReference type="NCBI Taxonomy" id="7175"/>
    <lineage>
        <taxon>Eukaryota</taxon>
        <taxon>Metazoa</taxon>
        <taxon>Ecdysozoa</taxon>
        <taxon>Arthropoda</taxon>
        <taxon>Hexapoda</taxon>
        <taxon>Insecta</taxon>
        <taxon>Pterygota</taxon>
        <taxon>Neoptera</taxon>
        <taxon>Endopterygota</taxon>
        <taxon>Diptera</taxon>
        <taxon>Nematocera</taxon>
        <taxon>Culicoidea</taxon>
        <taxon>Culicidae</taxon>
        <taxon>Culicinae</taxon>
        <taxon>Culicini</taxon>
        <taxon>Culex</taxon>
        <taxon>Culex</taxon>
    </lineage>
</organism>
<proteinExistence type="predicted"/>
<dbReference type="EMBL" id="HBUE01116865">
    <property type="protein sequence ID" value="CAG6490744.1"/>
    <property type="molecule type" value="Transcribed_RNA"/>
</dbReference>
<feature type="region of interest" description="Disordered" evidence="1">
    <location>
        <begin position="1"/>
        <end position="23"/>
    </location>
</feature>
<accession>A0A8D8CB24</accession>
<feature type="region of interest" description="Disordered" evidence="1">
    <location>
        <begin position="132"/>
        <end position="166"/>
    </location>
</feature>
<sequence length="166" mass="18749">MLQLRAARLRRHPRPPLPERDPVLEVAHPRPVWPRERLARLHDDARAAAAVLQPEPDEQQRAEEAPRHRHVQHRVLYGRLLQQWELPGAAPDRVSGRRYEAGIVHVHSEVGGGDLWADRGVWDCGGGFVPVFAPDAPQAADGDPQQARSGDVLRERRDSAGDQRRR</sequence>
<reference evidence="2" key="1">
    <citation type="submission" date="2021-05" db="EMBL/GenBank/DDBJ databases">
        <authorList>
            <person name="Alioto T."/>
            <person name="Alioto T."/>
            <person name="Gomez Garrido J."/>
        </authorList>
    </citation>
    <scope>NUCLEOTIDE SEQUENCE</scope>
</reference>
<dbReference type="AlphaFoldDB" id="A0A8D8CB24"/>
<feature type="compositionally biased region" description="Low complexity" evidence="1">
    <location>
        <begin position="133"/>
        <end position="147"/>
    </location>
</feature>
<name>A0A8D8CB24_CULPI</name>
<evidence type="ECO:0000313" key="2">
    <source>
        <dbReference type="EMBL" id="CAG6490748.1"/>
    </source>
</evidence>
<protein>
    <submittedName>
        <fullName evidence="2">(northern house mosquito) hypothetical protein</fullName>
    </submittedName>
</protein>
<feature type="compositionally biased region" description="Basic and acidic residues" evidence="1">
    <location>
        <begin position="151"/>
        <end position="166"/>
    </location>
</feature>
<evidence type="ECO:0000256" key="1">
    <source>
        <dbReference type="SAM" id="MobiDB-lite"/>
    </source>
</evidence>
<dbReference type="EMBL" id="HBUE01116868">
    <property type="protein sequence ID" value="CAG6490748.1"/>
    <property type="molecule type" value="Transcribed_RNA"/>
</dbReference>